<name>A0A4Y9AFD2_9BACI</name>
<keyword evidence="2" id="KW-1185">Reference proteome</keyword>
<organism evidence="1 2">
    <name type="scientific">Lentibacillus salicampi</name>
    <dbReference type="NCBI Taxonomy" id="175306"/>
    <lineage>
        <taxon>Bacteria</taxon>
        <taxon>Bacillati</taxon>
        <taxon>Bacillota</taxon>
        <taxon>Bacilli</taxon>
        <taxon>Bacillales</taxon>
        <taxon>Bacillaceae</taxon>
        <taxon>Lentibacillus</taxon>
    </lineage>
</organism>
<evidence type="ECO:0000313" key="2">
    <source>
        <dbReference type="Proteomes" id="UP000298484"/>
    </source>
</evidence>
<dbReference type="EMBL" id="SRHY01000004">
    <property type="protein sequence ID" value="TFJ93670.1"/>
    <property type="molecule type" value="Genomic_DNA"/>
</dbReference>
<dbReference type="OrthoDB" id="2959394at2"/>
<dbReference type="Proteomes" id="UP000298484">
    <property type="component" value="Unassembled WGS sequence"/>
</dbReference>
<reference evidence="1 2" key="1">
    <citation type="submission" date="2019-03" db="EMBL/GenBank/DDBJ databases">
        <title>Genome sequence of Lentibacillus salicampi ATCC BAA-719.</title>
        <authorList>
            <person name="Maclea K.S."/>
            <person name="Simoes Junior M."/>
        </authorList>
    </citation>
    <scope>NUCLEOTIDE SEQUENCE [LARGE SCALE GENOMIC DNA]</scope>
    <source>
        <strain evidence="1 2">ATCC BAA-719</strain>
    </source>
</reference>
<gene>
    <name evidence="1" type="ORF">E4U82_04730</name>
</gene>
<sequence length="286" mass="33740">MKKQLIFLLTIPLICTTLLIVLWQMDSAPAITYFPEDEQTGFAETSTMLEMVSEKTRDSYEMIWSSKSVSDRELYLRQDASILFNNGQLLGVQSKWKENTDAIQLKETFNGEDSNYFQSISFHHGEVHYPDDEIKSIHDMTYDQLYVIDSPSTDLESFRTPETDYEHEWSHLLDHTTQQQLLYKWKQLMTHFNIDQEAYHTVPLTDLYKFNTKPLPSLTQAQTNQIMGQLWEGIYKNYVLNVKNANNTVKSYIPLLLFDKQNDHLLVLFEWNGQKERLIQQYPDHF</sequence>
<accession>A0A4Y9AFD2</accession>
<comment type="caution">
    <text evidence="1">The sequence shown here is derived from an EMBL/GenBank/DDBJ whole genome shotgun (WGS) entry which is preliminary data.</text>
</comment>
<dbReference type="AlphaFoldDB" id="A0A4Y9AFD2"/>
<proteinExistence type="predicted"/>
<evidence type="ECO:0000313" key="1">
    <source>
        <dbReference type="EMBL" id="TFJ93670.1"/>
    </source>
</evidence>
<dbReference type="RefSeq" id="WP_135108926.1">
    <property type="nucleotide sequence ID" value="NZ_SRHY01000004.1"/>
</dbReference>
<protein>
    <submittedName>
        <fullName evidence="1">Uncharacterized protein</fullName>
    </submittedName>
</protein>